<organism evidence="2 3">
    <name type="scientific">Sphingomonas kyeonggiensis</name>
    <dbReference type="NCBI Taxonomy" id="1268553"/>
    <lineage>
        <taxon>Bacteria</taxon>
        <taxon>Pseudomonadati</taxon>
        <taxon>Pseudomonadota</taxon>
        <taxon>Alphaproteobacteria</taxon>
        <taxon>Sphingomonadales</taxon>
        <taxon>Sphingomonadaceae</taxon>
        <taxon>Sphingomonas</taxon>
    </lineage>
</organism>
<feature type="transmembrane region" description="Helical" evidence="1">
    <location>
        <begin position="63"/>
        <end position="83"/>
    </location>
</feature>
<feature type="transmembrane region" description="Helical" evidence="1">
    <location>
        <begin position="21"/>
        <end position="43"/>
    </location>
</feature>
<evidence type="ECO:0000256" key="1">
    <source>
        <dbReference type="SAM" id="Phobius"/>
    </source>
</evidence>
<keyword evidence="3" id="KW-1185">Reference proteome</keyword>
<evidence type="ECO:0000313" key="2">
    <source>
        <dbReference type="EMBL" id="MBB4096993.1"/>
    </source>
</evidence>
<keyword evidence="1" id="KW-0812">Transmembrane</keyword>
<protein>
    <submittedName>
        <fullName evidence="2">Uncharacterized protein</fullName>
    </submittedName>
</protein>
<dbReference type="EMBL" id="JACIEH010000001">
    <property type="protein sequence ID" value="MBB4096993.1"/>
    <property type="molecule type" value="Genomic_DNA"/>
</dbReference>
<keyword evidence="1" id="KW-0472">Membrane</keyword>
<sequence>MGLSLRHLEEGTGGWRAQLGLRLGGVLLLGACALAVWALVVSMHRPPEHSASPAEFGEAVSSVAAWMLGWALLIEGPGLFRLIPVPPRHIRFDKSRFDTSHSK</sequence>
<dbReference type="RefSeq" id="WP_183994307.1">
    <property type="nucleotide sequence ID" value="NZ_JACIEH010000001.1"/>
</dbReference>
<dbReference type="AlphaFoldDB" id="A0A7W6JP55"/>
<accession>A0A7W6JP55</accession>
<name>A0A7W6JP55_9SPHN</name>
<comment type="caution">
    <text evidence="2">The sequence shown here is derived from an EMBL/GenBank/DDBJ whole genome shotgun (WGS) entry which is preliminary data.</text>
</comment>
<proteinExistence type="predicted"/>
<gene>
    <name evidence="2" type="ORF">GGR46_000526</name>
</gene>
<reference evidence="2 3" key="1">
    <citation type="submission" date="2020-08" db="EMBL/GenBank/DDBJ databases">
        <title>Genomic Encyclopedia of Type Strains, Phase IV (KMG-IV): sequencing the most valuable type-strain genomes for metagenomic binning, comparative biology and taxonomic classification.</title>
        <authorList>
            <person name="Goeker M."/>
        </authorList>
    </citation>
    <scope>NUCLEOTIDE SEQUENCE [LARGE SCALE GENOMIC DNA]</scope>
    <source>
        <strain evidence="2 3">DSM 101806</strain>
    </source>
</reference>
<dbReference type="Proteomes" id="UP000557392">
    <property type="component" value="Unassembled WGS sequence"/>
</dbReference>
<keyword evidence="1" id="KW-1133">Transmembrane helix</keyword>
<evidence type="ECO:0000313" key="3">
    <source>
        <dbReference type="Proteomes" id="UP000557392"/>
    </source>
</evidence>